<feature type="compositionally biased region" description="Basic and acidic residues" evidence="2">
    <location>
        <begin position="227"/>
        <end position="240"/>
    </location>
</feature>
<dbReference type="RefSeq" id="XP_003062260.1">
    <property type="nucleotide sequence ID" value="XM_003062214.1"/>
</dbReference>
<keyword evidence="4" id="KW-1185">Reference proteome</keyword>
<evidence type="ECO:0000313" key="4">
    <source>
        <dbReference type="Proteomes" id="UP000001876"/>
    </source>
</evidence>
<keyword evidence="1" id="KW-0175">Coiled coil</keyword>
<dbReference type="KEGG" id="mpp:MICPUCDRAFT_51913"/>
<proteinExistence type="predicted"/>
<dbReference type="eggNOG" id="ENOG502R383">
    <property type="taxonomic scope" value="Eukaryota"/>
</dbReference>
<accession>C1N2A8</accession>
<evidence type="ECO:0000256" key="2">
    <source>
        <dbReference type="SAM" id="MobiDB-lite"/>
    </source>
</evidence>
<reference evidence="3 4" key="1">
    <citation type="journal article" date="2009" name="Science">
        <title>Green evolution and dynamic adaptations revealed by genomes of the marine picoeukaryotes Micromonas.</title>
        <authorList>
            <person name="Worden A.Z."/>
            <person name="Lee J.H."/>
            <person name="Mock T."/>
            <person name="Rouze P."/>
            <person name="Simmons M.P."/>
            <person name="Aerts A.L."/>
            <person name="Allen A.E."/>
            <person name="Cuvelier M.L."/>
            <person name="Derelle E."/>
            <person name="Everett M.V."/>
            <person name="Foulon E."/>
            <person name="Grimwood J."/>
            <person name="Gundlach H."/>
            <person name="Henrissat B."/>
            <person name="Napoli C."/>
            <person name="McDonald S.M."/>
            <person name="Parker M.S."/>
            <person name="Rombauts S."/>
            <person name="Salamov A."/>
            <person name="Von Dassow P."/>
            <person name="Badger J.H."/>
            <person name="Coutinho P.M."/>
            <person name="Demir E."/>
            <person name="Dubchak I."/>
            <person name="Gentemann C."/>
            <person name="Eikrem W."/>
            <person name="Gready J.E."/>
            <person name="John U."/>
            <person name="Lanier W."/>
            <person name="Lindquist E.A."/>
            <person name="Lucas S."/>
            <person name="Mayer K.F."/>
            <person name="Moreau H."/>
            <person name="Not F."/>
            <person name="Otillar R."/>
            <person name="Panaud O."/>
            <person name="Pangilinan J."/>
            <person name="Paulsen I."/>
            <person name="Piegu B."/>
            <person name="Poliakov A."/>
            <person name="Robbens S."/>
            <person name="Schmutz J."/>
            <person name="Toulza E."/>
            <person name="Wyss T."/>
            <person name="Zelensky A."/>
            <person name="Zhou K."/>
            <person name="Armbrust E.V."/>
            <person name="Bhattacharya D."/>
            <person name="Goodenough U.W."/>
            <person name="Van de Peer Y."/>
            <person name="Grigoriev I.V."/>
        </authorList>
    </citation>
    <scope>NUCLEOTIDE SEQUENCE [LARGE SCALE GENOMIC DNA]</scope>
    <source>
        <strain evidence="3 4">CCMP1545</strain>
    </source>
</reference>
<gene>
    <name evidence="3" type="ORF">MICPUCDRAFT_51913</name>
</gene>
<organism evidence="4">
    <name type="scientific">Micromonas pusilla (strain CCMP1545)</name>
    <name type="common">Picoplanktonic green alga</name>
    <dbReference type="NCBI Taxonomy" id="564608"/>
    <lineage>
        <taxon>Eukaryota</taxon>
        <taxon>Viridiplantae</taxon>
        <taxon>Chlorophyta</taxon>
        <taxon>Mamiellophyceae</taxon>
        <taxon>Mamiellales</taxon>
        <taxon>Mamiellaceae</taxon>
        <taxon>Micromonas</taxon>
    </lineage>
</organism>
<dbReference type="AlphaFoldDB" id="C1N2A8"/>
<dbReference type="EMBL" id="GG663745">
    <property type="protein sequence ID" value="EEH53972.1"/>
    <property type="molecule type" value="Genomic_DNA"/>
</dbReference>
<dbReference type="STRING" id="564608.C1N2A8"/>
<sequence length="529" mass="56016">MAENAPTTTVNVTRDIAKELTFEDISVHSPGLFRKGDAMRALRENPSTGTFRRALAELNQTTESFARILDAAREKALGNSEADLERIKTNIKRLKFGTIELGTERAFLRSILESRPLPRAPPEESDAFRARNASLKQLKDANDANEKVVEDLVTRVGASAAALEAEKAHLAARVDALEGLERDVDAAELASAGVAKDFCRRPSAPTPRFQSPPATPFNSASDAFQLHPDDESKHAAPDPADEHLTDAEARAMLDELDAEATRVNAALRARESEAMAMRSALEPGEAALAECKAELALLAGAGRAMQREAKAMAEIAETDALIREQKALVETLQGVRVVSVDDGGVRLTLSVRTALPPTEKAIDGEGDFDDAGREKEHLMRVEFHPGSVAVKDASLEPADVPIEDVVAVARSAADAQSALSDLLCETRTRVAATAARMEALSKAAANGTAVEWNAMEAIVRAPLSPVGTLAMEVPFEWPMNGARVRVVGLAGFAPAIVAAAAGSVDPAGYGTVEEAVTATRDALAAATAA</sequence>
<evidence type="ECO:0000313" key="3">
    <source>
        <dbReference type="EMBL" id="EEH53972.1"/>
    </source>
</evidence>
<dbReference type="GeneID" id="9687497"/>
<evidence type="ECO:0000256" key="1">
    <source>
        <dbReference type="SAM" id="Coils"/>
    </source>
</evidence>
<dbReference type="OrthoDB" id="10338668at2759"/>
<protein>
    <submittedName>
        <fullName evidence="3">Predicted protein</fullName>
    </submittedName>
</protein>
<name>C1N2A8_MICPC</name>
<feature type="coiled-coil region" evidence="1">
    <location>
        <begin position="135"/>
        <end position="180"/>
    </location>
</feature>
<feature type="region of interest" description="Disordered" evidence="2">
    <location>
        <begin position="200"/>
        <end position="240"/>
    </location>
</feature>
<dbReference type="OMA" id="CATADHE"/>
<dbReference type="Proteomes" id="UP000001876">
    <property type="component" value="Unassembled WGS sequence"/>
</dbReference>